<comment type="caution">
    <text evidence="2">The sequence shown here is derived from an EMBL/GenBank/DDBJ whole genome shotgun (WGS) entry which is preliminary data.</text>
</comment>
<gene>
    <name evidence="2" type="ORF">GPM918_LOCUS13281</name>
    <name evidence="3" type="ORF">OVA965_LOCUS28867</name>
    <name evidence="4" type="ORF">SRO942_LOCUS13281</name>
    <name evidence="5" type="ORF">TMI583_LOCUS29627</name>
</gene>
<protein>
    <submittedName>
        <fullName evidence="2">Uncharacterized protein</fullName>
    </submittedName>
</protein>
<proteinExistence type="predicted"/>
<dbReference type="EMBL" id="CAJOBA010041520">
    <property type="protein sequence ID" value="CAF4115736.1"/>
    <property type="molecule type" value="Genomic_DNA"/>
</dbReference>
<dbReference type="Proteomes" id="UP000682733">
    <property type="component" value="Unassembled WGS sequence"/>
</dbReference>
<evidence type="ECO:0000313" key="3">
    <source>
        <dbReference type="EMBL" id="CAF1308418.1"/>
    </source>
</evidence>
<accession>A0A814G4H2</accession>
<sequence>MQTFIRNNKLTSSLNDVAVWNKTLMALCDMDMISSFIEQTIKYQETLKKADATLEERDNDIIKDDAQSDSEAEPTD</sequence>
<feature type="compositionally biased region" description="Acidic residues" evidence="1">
    <location>
        <begin position="67"/>
        <end position="76"/>
    </location>
</feature>
<feature type="region of interest" description="Disordered" evidence="1">
    <location>
        <begin position="56"/>
        <end position="76"/>
    </location>
</feature>
<keyword evidence="6" id="KW-1185">Reference proteome</keyword>
<organism evidence="2 6">
    <name type="scientific">Didymodactylos carnosus</name>
    <dbReference type="NCBI Taxonomy" id="1234261"/>
    <lineage>
        <taxon>Eukaryota</taxon>
        <taxon>Metazoa</taxon>
        <taxon>Spiralia</taxon>
        <taxon>Gnathifera</taxon>
        <taxon>Rotifera</taxon>
        <taxon>Eurotatoria</taxon>
        <taxon>Bdelloidea</taxon>
        <taxon>Philodinida</taxon>
        <taxon>Philodinidae</taxon>
        <taxon>Didymodactylos</taxon>
    </lineage>
</organism>
<evidence type="ECO:0000313" key="4">
    <source>
        <dbReference type="EMBL" id="CAF3763505.1"/>
    </source>
</evidence>
<dbReference type="EMBL" id="CAJNOK010019939">
    <property type="protein sequence ID" value="CAF1308418.1"/>
    <property type="molecule type" value="Genomic_DNA"/>
</dbReference>
<name>A0A814G4H2_9BILA</name>
<evidence type="ECO:0000313" key="2">
    <source>
        <dbReference type="EMBL" id="CAF0991582.1"/>
    </source>
</evidence>
<evidence type="ECO:0000313" key="5">
    <source>
        <dbReference type="EMBL" id="CAF4115736.1"/>
    </source>
</evidence>
<evidence type="ECO:0000313" key="6">
    <source>
        <dbReference type="Proteomes" id="UP000663829"/>
    </source>
</evidence>
<dbReference type="AlphaFoldDB" id="A0A814G4H2"/>
<feature type="compositionally biased region" description="Basic and acidic residues" evidence="1">
    <location>
        <begin position="56"/>
        <end position="66"/>
    </location>
</feature>
<evidence type="ECO:0000256" key="1">
    <source>
        <dbReference type="SAM" id="MobiDB-lite"/>
    </source>
</evidence>
<dbReference type="Proteomes" id="UP000663829">
    <property type="component" value="Unassembled WGS sequence"/>
</dbReference>
<dbReference type="Proteomes" id="UP000681722">
    <property type="component" value="Unassembled WGS sequence"/>
</dbReference>
<dbReference type="Proteomes" id="UP000677228">
    <property type="component" value="Unassembled WGS sequence"/>
</dbReference>
<reference evidence="2" key="1">
    <citation type="submission" date="2021-02" db="EMBL/GenBank/DDBJ databases">
        <authorList>
            <person name="Nowell W R."/>
        </authorList>
    </citation>
    <scope>NUCLEOTIDE SEQUENCE</scope>
</reference>
<dbReference type="EMBL" id="CAJNOQ010003026">
    <property type="protein sequence ID" value="CAF0991582.1"/>
    <property type="molecule type" value="Genomic_DNA"/>
</dbReference>
<dbReference type="EMBL" id="CAJOBC010003026">
    <property type="protein sequence ID" value="CAF3763505.1"/>
    <property type="molecule type" value="Genomic_DNA"/>
</dbReference>